<comment type="caution">
    <text evidence="2">The sequence shown here is derived from an EMBL/GenBank/DDBJ whole genome shotgun (WGS) entry which is preliminary data.</text>
</comment>
<reference evidence="3" key="2">
    <citation type="submission" date="2016-01" db="EMBL/GenBank/DDBJ databases">
        <title>Draft Genome Sequence of Paenibacillus amylolyticus Heshi-A3 that Was Isolated from Fermented Rice Bran with Aging Salted Mackerel, Which Was Named Heshiko as Traditional Fermented Seafood in Japan.</title>
        <authorList>
            <person name="Akuzawa S."/>
            <person name="Nakagawa J."/>
            <person name="Kanekatsu T."/>
            <person name="Kubota E."/>
            <person name="Ohtake R."/>
            <person name="Suzuki T."/>
            <person name="Kanesaki Y."/>
        </authorList>
    </citation>
    <scope>NUCLEOTIDE SEQUENCE [LARGE SCALE GENOMIC DNA]</scope>
    <source>
        <strain evidence="3">Heshi-A3</strain>
    </source>
</reference>
<evidence type="ECO:0008006" key="4">
    <source>
        <dbReference type="Google" id="ProtNLM"/>
    </source>
</evidence>
<proteinExistence type="predicted"/>
<evidence type="ECO:0000256" key="1">
    <source>
        <dbReference type="SAM" id="Phobius"/>
    </source>
</evidence>
<reference evidence="2 3" key="1">
    <citation type="journal article" date="2016" name="Genome Announc.">
        <title>Draft Genome Sequence of Paenibacillus amylolyticus Heshi-A3, Isolated from Fermented Rice Bran in a Japanese Fermented Seafood Dish.</title>
        <authorList>
            <person name="Akuzawa S."/>
            <person name="Nagaoka J."/>
            <person name="Kanekatsu M."/>
            <person name="Kubota E."/>
            <person name="Ohtake R."/>
            <person name="Suzuki T."/>
            <person name="Kanesaki Y."/>
        </authorList>
    </citation>
    <scope>NUCLEOTIDE SEQUENCE [LARGE SCALE GENOMIC DNA]</scope>
    <source>
        <strain evidence="2 3">Heshi-A3</strain>
    </source>
</reference>
<sequence>MNWLEFVSSLIDAVVWPLCVITVIFLLKNQLKELIPALRNLKYKDFEVSFEKTMESIEENVETLVEPIGTSFANPVISEKFAYLFELTKTSPRSAIIESWLIVEEQLIRLSQTKLHDSANKTPQMILKELSMIGAINKELYKIIEDLRKIRNEAVHINKFYIHNYLIKDYIRTSMIVDNALRQID</sequence>
<dbReference type="AlphaFoldDB" id="A0A100VIC8"/>
<keyword evidence="1" id="KW-0812">Transmembrane</keyword>
<gene>
    <name evidence="2" type="ORF">PAHA3_0431</name>
</gene>
<dbReference type="Proteomes" id="UP000069697">
    <property type="component" value="Unassembled WGS sequence"/>
</dbReference>
<keyword evidence="1" id="KW-1133">Transmembrane helix</keyword>
<evidence type="ECO:0000313" key="3">
    <source>
        <dbReference type="Proteomes" id="UP000069697"/>
    </source>
</evidence>
<keyword evidence="1" id="KW-0472">Membrane</keyword>
<dbReference type="RefSeq" id="WP_062833253.1">
    <property type="nucleotide sequence ID" value="NZ_BCNV01000001.1"/>
</dbReference>
<accession>A0A100VIC8</accession>
<dbReference type="EMBL" id="BCNV01000001">
    <property type="protein sequence ID" value="GAS80361.1"/>
    <property type="molecule type" value="Genomic_DNA"/>
</dbReference>
<organism evidence="2 3">
    <name type="scientific">Paenibacillus amylolyticus</name>
    <dbReference type="NCBI Taxonomy" id="1451"/>
    <lineage>
        <taxon>Bacteria</taxon>
        <taxon>Bacillati</taxon>
        <taxon>Bacillota</taxon>
        <taxon>Bacilli</taxon>
        <taxon>Bacillales</taxon>
        <taxon>Paenibacillaceae</taxon>
        <taxon>Paenibacillus</taxon>
    </lineage>
</organism>
<protein>
    <recommendedName>
        <fullName evidence="4">DUF4145 domain-containing protein</fullName>
    </recommendedName>
</protein>
<feature type="transmembrane region" description="Helical" evidence="1">
    <location>
        <begin position="6"/>
        <end position="27"/>
    </location>
</feature>
<name>A0A100VIC8_PAEAM</name>
<evidence type="ECO:0000313" key="2">
    <source>
        <dbReference type="EMBL" id="GAS80361.1"/>
    </source>
</evidence>